<evidence type="ECO:0000256" key="1">
    <source>
        <dbReference type="SAM" id="Phobius"/>
    </source>
</evidence>
<accession>A0A6C0KNU4</accession>
<feature type="transmembrane region" description="Helical" evidence="1">
    <location>
        <begin position="49"/>
        <end position="78"/>
    </location>
</feature>
<keyword evidence="1" id="KW-1133">Transmembrane helix</keyword>
<keyword evidence="1" id="KW-0812">Transmembrane</keyword>
<evidence type="ECO:0000313" key="2">
    <source>
        <dbReference type="EMBL" id="QHU18034.1"/>
    </source>
</evidence>
<reference evidence="2" key="1">
    <citation type="journal article" date="2020" name="Nature">
        <title>Giant virus diversity and host interactions through global metagenomics.</title>
        <authorList>
            <person name="Schulz F."/>
            <person name="Roux S."/>
            <person name="Paez-Espino D."/>
            <person name="Jungbluth S."/>
            <person name="Walsh D.A."/>
            <person name="Denef V.J."/>
            <person name="McMahon K.D."/>
            <person name="Konstantinidis K.T."/>
            <person name="Eloe-Fadrosh E.A."/>
            <person name="Kyrpides N.C."/>
            <person name="Woyke T."/>
        </authorList>
    </citation>
    <scope>NUCLEOTIDE SEQUENCE</scope>
    <source>
        <strain evidence="2">GVMAG-S-3300012919-55</strain>
    </source>
</reference>
<protein>
    <submittedName>
        <fullName evidence="2">Uncharacterized protein</fullName>
    </submittedName>
</protein>
<proteinExistence type="predicted"/>
<name>A0A6C0KNU4_9ZZZZ</name>
<dbReference type="AlphaFoldDB" id="A0A6C0KNU4"/>
<keyword evidence="1" id="KW-0472">Membrane</keyword>
<feature type="transmembrane region" description="Helical" evidence="1">
    <location>
        <begin position="16"/>
        <end position="37"/>
    </location>
</feature>
<dbReference type="EMBL" id="MN740922">
    <property type="protein sequence ID" value="QHU18034.1"/>
    <property type="molecule type" value="Genomic_DNA"/>
</dbReference>
<sequence>MKSVKPSKLLKKTKSCLSLPNIIGLILALLILFEFNVENDLKEVIKSPVGMILSLILLVIMFVFMNPIIGLLFLIYLYEVVKDSPLHPAKFVNNTMSKQSVMKHLNQNISRKESDKVEIDVIRKMAPIVRKRENPSAVFVSNTNDPIPFNKV</sequence>
<organism evidence="2">
    <name type="scientific">viral metagenome</name>
    <dbReference type="NCBI Taxonomy" id="1070528"/>
    <lineage>
        <taxon>unclassified sequences</taxon>
        <taxon>metagenomes</taxon>
        <taxon>organismal metagenomes</taxon>
    </lineage>
</organism>